<dbReference type="GO" id="GO:0046872">
    <property type="term" value="F:metal ion binding"/>
    <property type="evidence" value="ECO:0007669"/>
    <property type="project" value="UniProtKB-KW"/>
</dbReference>
<feature type="compositionally biased region" description="Polar residues" evidence="2">
    <location>
        <begin position="1"/>
        <end position="10"/>
    </location>
</feature>
<feature type="binding site" evidence="1">
    <location>
        <position position="118"/>
    </location>
    <ligand>
        <name>Mg(2+)</name>
        <dbReference type="ChEBI" id="CHEBI:18420"/>
        <label>1</label>
    </ligand>
</feature>
<feature type="binding site" evidence="1">
    <location>
        <position position="342"/>
    </location>
    <ligand>
        <name>Mg(2+)</name>
        <dbReference type="ChEBI" id="CHEBI:18420"/>
        <label>1</label>
    </ligand>
</feature>
<dbReference type="InParanoid" id="A0A1X7VD04"/>
<feature type="compositionally biased region" description="Basic and acidic residues" evidence="2">
    <location>
        <begin position="11"/>
        <end position="27"/>
    </location>
</feature>
<dbReference type="PANTHER" id="PTHR16222:SF40">
    <property type="entry name" value="ADP-RIBOSYLGLYCOHYDROLASE"/>
    <property type="match status" value="1"/>
</dbReference>
<dbReference type="PANTHER" id="PTHR16222">
    <property type="entry name" value="ADP-RIBOSYLGLYCOHYDROLASE"/>
    <property type="match status" value="1"/>
</dbReference>
<sequence length="390" mass="42913">MDPSSVTSETDPPKAEETVKSDSKTEEESSSSNPPAATETGPPPHVVQESWTKLTRDELVDKIKGVIYGHAIGDAIGLATEFMTKEQAKGTYGAKGPSGYKDIVPDFHRSRWDQGDWTDDTDQMLLILLSVVENNGIVDEKDFARRLRDWMLKGFPELGDPGGFGIGMTVSKVLHHPLILTDPHAAARDVWESSGRYLAANGAVMRTSILGVLHFNDLERVVSNTCAISRVTHADPRCTASCVAMTTAIALMLQGRYDLSKKDQMKALIEESTKAGIKHIELKAQEKEFQDHINAKNLKALKLDEQKAIGYTFKALGSGFLGLRTGTDFRKFIMELIMEAGDADTNGAVCGAMLGCKVGFSKLPQDLLQFVHRQWLDEQVDKFMELIGLK</sequence>
<dbReference type="OMA" id="WRESQCK"/>
<comment type="cofactor">
    <cofactor evidence="1">
        <name>Mg(2+)</name>
        <dbReference type="ChEBI" id="CHEBI:18420"/>
    </cofactor>
    <text evidence="1">Binds 2 magnesium ions per subunit.</text>
</comment>
<feature type="binding site" evidence="1">
    <location>
        <position position="120"/>
    </location>
    <ligand>
        <name>Mg(2+)</name>
        <dbReference type="ChEBI" id="CHEBI:18420"/>
        <label>1</label>
    </ligand>
</feature>
<feature type="region of interest" description="Disordered" evidence="2">
    <location>
        <begin position="1"/>
        <end position="47"/>
    </location>
</feature>
<protein>
    <recommendedName>
        <fullName evidence="5">ADP-ribosylglycohydrolase</fullName>
    </recommendedName>
</protein>
<dbReference type="AlphaFoldDB" id="A0A1X7VD04"/>
<feature type="binding site" evidence="1">
    <location>
        <position position="344"/>
    </location>
    <ligand>
        <name>Mg(2+)</name>
        <dbReference type="ChEBI" id="CHEBI:18420"/>
        <label>1</label>
    </ligand>
</feature>
<evidence type="ECO:0000256" key="1">
    <source>
        <dbReference type="PIRSR" id="PIRSR605502-1"/>
    </source>
</evidence>
<keyword evidence="4" id="KW-1185">Reference proteome</keyword>
<evidence type="ECO:0000256" key="2">
    <source>
        <dbReference type="SAM" id="MobiDB-lite"/>
    </source>
</evidence>
<dbReference type="KEGG" id="aqu:100641880"/>
<reference evidence="3" key="2">
    <citation type="submission" date="2017-05" db="UniProtKB">
        <authorList>
            <consortium name="EnsemblMetazoa"/>
        </authorList>
    </citation>
    <scope>IDENTIFICATION</scope>
</reference>
<evidence type="ECO:0008006" key="5">
    <source>
        <dbReference type="Google" id="ProtNLM"/>
    </source>
</evidence>
<dbReference type="Gene3D" id="1.10.4080.10">
    <property type="entry name" value="ADP-ribosylation/Crystallin J1"/>
    <property type="match status" value="1"/>
</dbReference>
<name>A0A1X7VD04_AMPQE</name>
<organism evidence="3">
    <name type="scientific">Amphimedon queenslandica</name>
    <name type="common">Sponge</name>
    <dbReference type="NCBI Taxonomy" id="400682"/>
    <lineage>
        <taxon>Eukaryota</taxon>
        <taxon>Metazoa</taxon>
        <taxon>Porifera</taxon>
        <taxon>Demospongiae</taxon>
        <taxon>Heteroscleromorpha</taxon>
        <taxon>Haplosclerida</taxon>
        <taxon>Niphatidae</taxon>
        <taxon>Amphimedon</taxon>
    </lineage>
</organism>
<evidence type="ECO:0000313" key="3">
    <source>
        <dbReference type="EnsemblMetazoa" id="Aqu2.1.38175_001"/>
    </source>
</evidence>
<proteinExistence type="predicted"/>
<accession>A0A1X7VD04</accession>
<evidence type="ECO:0000313" key="4">
    <source>
        <dbReference type="Proteomes" id="UP000007879"/>
    </source>
</evidence>
<dbReference type="Proteomes" id="UP000007879">
    <property type="component" value="Unassembled WGS sequence"/>
</dbReference>
<keyword evidence="1" id="KW-0460">Magnesium</keyword>
<feature type="binding site" evidence="1">
    <location>
        <position position="119"/>
    </location>
    <ligand>
        <name>Mg(2+)</name>
        <dbReference type="ChEBI" id="CHEBI:18420"/>
        <label>1</label>
    </ligand>
</feature>
<feature type="binding site" evidence="1">
    <location>
        <position position="345"/>
    </location>
    <ligand>
        <name>Mg(2+)</name>
        <dbReference type="ChEBI" id="CHEBI:18420"/>
        <label>1</label>
    </ligand>
</feature>
<gene>
    <name evidence="3" type="primary">100641880</name>
</gene>
<dbReference type="InterPro" id="IPR036705">
    <property type="entry name" value="Ribosyl_crysJ1_sf"/>
</dbReference>
<dbReference type="InterPro" id="IPR050792">
    <property type="entry name" value="ADP-ribosylglycohydrolase"/>
</dbReference>
<dbReference type="EnsemblMetazoa" id="Aqu2.1.38175_001">
    <property type="protein sequence ID" value="Aqu2.1.38175_001"/>
    <property type="gene ID" value="Aqu2.1.38175"/>
</dbReference>
<dbReference type="EnsemblMetazoa" id="XM_011412282.2">
    <property type="protein sequence ID" value="XP_011410584.2"/>
    <property type="gene ID" value="LOC100641880"/>
</dbReference>
<reference evidence="4" key="1">
    <citation type="journal article" date="2010" name="Nature">
        <title>The Amphimedon queenslandica genome and the evolution of animal complexity.</title>
        <authorList>
            <person name="Srivastava M."/>
            <person name="Simakov O."/>
            <person name="Chapman J."/>
            <person name="Fahey B."/>
            <person name="Gauthier M.E."/>
            <person name="Mitros T."/>
            <person name="Richards G.S."/>
            <person name="Conaco C."/>
            <person name="Dacre M."/>
            <person name="Hellsten U."/>
            <person name="Larroux C."/>
            <person name="Putnam N.H."/>
            <person name="Stanke M."/>
            <person name="Adamska M."/>
            <person name="Darling A."/>
            <person name="Degnan S.M."/>
            <person name="Oakley T.H."/>
            <person name="Plachetzki D.C."/>
            <person name="Zhai Y."/>
            <person name="Adamski M."/>
            <person name="Calcino A."/>
            <person name="Cummins S.F."/>
            <person name="Goodstein D.M."/>
            <person name="Harris C."/>
            <person name="Jackson D.J."/>
            <person name="Leys S.P."/>
            <person name="Shu S."/>
            <person name="Woodcroft B.J."/>
            <person name="Vervoort M."/>
            <person name="Kosik K.S."/>
            <person name="Manning G."/>
            <person name="Degnan B.M."/>
            <person name="Rokhsar D.S."/>
        </authorList>
    </citation>
    <scope>NUCLEOTIDE SEQUENCE [LARGE SCALE GENOMIC DNA]</scope>
</reference>
<feature type="compositionally biased region" description="Low complexity" evidence="2">
    <location>
        <begin position="30"/>
        <end position="40"/>
    </location>
</feature>
<dbReference type="InterPro" id="IPR005502">
    <property type="entry name" value="Ribosyl_crysJ1"/>
</dbReference>
<dbReference type="Pfam" id="PF03747">
    <property type="entry name" value="ADP_ribosyl_GH"/>
    <property type="match status" value="1"/>
</dbReference>
<dbReference type="OrthoDB" id="2021138at2759"/>
<dbReference type="SUPFAM" id="SSF101478">
    <property type="entry name" value="ADP-ribosylglycohydrolase"/>
    <property type="match status" value="1"/>
</dbReference>
<dbReference type="eggNOG" id="ENOG502QV13">
    <property type="taxonomic scope" value="Eukaryota"/>
</dbReference>
<keyword evidence="1" id="KW-0479">Metal-binding</keyword>
<dbReference type="STRING" id="400682.A0A1X7VD04"/>